<feature type="compositionally biased region" description="Polar residues" evidence="1">
    <location>
        <begin position="321"/>
        <end position="330"/>
    </location>
</feature>
<accession>A0A6A4IPF5</accession>
<dbReference type="OrthoDB" id="2797886at2759"/>
<protein>
    <submittedName>
        <fullName evidence="2">Uncharacterized protein</fullName>
    </submittedName>
</protein>
<evidence type="ECO:0000313" key="3">
    <source>
        <dbReference type="Proteomes" id="UP000799118"/>
    </source>
</evidence>
<dbReference type="Proteomes" id="UP000799118">
    <property type="component" value="Unassembled WGS sequence"/>
</dbReference>
<reference evidence="2" key="1">
    <citation type="journal article" date="2019" name="Environ. Microbiol.">
        <title>Fungal ecological strategies reflected in gene transcription - a case study of two litter decomposers.</title>
        <authorList>
            <person name="Barbi F."/>
            <person name="Kohler A."/>
            <person name="Barry K."/>
            <person name="Baskaran P."/>
            <person name="Daum C."/>
            <person name="Fauchery L."/>
            <person name="Ihrmark K."/>
            <person name="Kuo A."/>
            <person name="LaButti K."/>
            <person name="Lipzen A."/>
            <person name="Morin E."/>
            <person name="Grigoriev I.V."/>
            <person name="Henrissat B."/>
            <person name="Lindahl B."/>
            <person name="Martin F."/>
        </authorList>
    </citation>
    <scope>NUCLEOTIDE SEQUENCE</scope>
    <source>
        <strain evidence="2">JB14</strain>
    </source>
</reference>
<evidence type="ECO:0000256" key="1">
    <source>
        <dbReference type="SAM" id="MobiDB-lite"/>
    </source>
</evidence>
<feature type="compositionally biased region" description="Polar residues" evidence="1">
    <location>
        <begin position="100"/>
        <end position="109"/>
    </location>
</feature>
<evidence type="ECO:0000313" key="2">
    <source>
        <dbReference type="EMBL" id="KAE9410547.1"/>
    </source>
</evidence>
<organism evidence="2 3">
    <name type="scientific">Gymnopus androsaceus JB14</name>
    <dbReference type="NCBI Taxonomy" id="1447944"/>
    <lineage>
        <taxon>Eukaryota</taxon>
        <taxon>Fungi</taxon>
        <taxon>Dikarya</taxon>
        <taxon>Basidiomycota</taxon>
        <taxon>Agaricomycotina</taxon>
        <taxon>Agaricomycetes</taxon>
        <taxon>Agaricomycetidae</taxon>
        <taxon>Agaricales</taxon>
        <taxon>Marasmiineae</taxon>
        <taxon>Omphalotaceae</taxon>
        <taxon>Gymnopus</taxon>
    </lineage>
</organism>
<feature type="region of interest" description="Disordered" evidence="1">
    <location>
        <begin position="33"/>
        <end position="345"/>
    </location>
</feature>
<feature type="compositionally biased region" description="Polar residues" evidence="1">
    <location>
        <begin position="188"/>
        <end position="259"/>
    </location>
</feature>
<keyword evidence="3" id="KW-1185">Reference proteome</keyword>
<gene>
    <name evidence="2" type="ORF">BT96DRAFT_1012069</name>
</gene>
<feature type="compositionally biased region" description="Pro residues" evidence="1">
    <location>
        <begin position="150"/>
        <end position="163"/>
    </location>
</feature>
<dbReference type="EMBL" id="ML769385">
    <property type="protein sequence ID" value="KAE9410547.1"/>
    <property type="molecule type" value="Genomic_DNA"/>
</dbReference>
<feature type="compositionally biased region" description="Polar residues" evidence="1">
    <location>
        <begin position="127"/>
        <end position="141"/>
    </location>
</feature>
<name>A0A6A4IPF5_9AGAR</name>
<feature type="compositionally biased region" description="Polar residues" evidence="1">
    <location>
        <begin position="277"/>
        <end position="314"/>
    </location>
</feature>
<dbReference type="AlphaFoldDB" id="A0A6A4IPF5"/>
<sequence>MDFYRESSPPPAYSEQDYDKKIATAIELSLIAEEREEEDESRSEVAAVSSRARECASTRNYAAQINPPPSANPRSVRRLPAPPGAGVADNKPLRVHARSASHSYGSSPVSNPPKPRPKWHGDLAEDVSSTMTLSRITATSPHNRDHGSSSPPPAFSTVPPPPSSSHSPTVPRYTNSSSLPQHHFSGPKNDSTPLSHSFPSRNGSHTRAVSQLNFDSSVAYSRSGFSPVSAGSSHSDSSQNNTFNPNSFYNSAVSSQLHASPSPHVPARLNKPHAHPSRSTPNNHFTTARPSQASVYIPQRAQSPSIPYSTNATQFPLHPSYNPTTSPTASSHDRWATSENQFVQT</sequence>
<proteinExistence type="predicted"/>